<evidence type="ECO:0008006" key="3">
    <source>
        <dbReference type="Google" id="ProtNLM"/>
    </source>
</evidence>
<protein>
    <recommendedName>
        <fullName evidence="3">Immunity protein 30 domain-containing protein</fullName>
    </recommendedName>
</protein>
<keyword evidence="2" id="KW-1185">Reference proteome</keyword>
<sequence>MVSIEHYKNLDDDGKIDFLDNFNDNPSVEFLNYLEGELFSTNVDEFVKVEILKFLSRFRHDNRETKDKIVKLIVESYLDNEEMTLSIAAQVLMFFDLGKDDFRQISDLLLDKEYQNMDMIDLTSSLIRLLCTKENRSNGSDEYFQELEKIDSYREDIKMWIN</sequence>
<organism evidence="1 2">
    <name type="scientific">Neisseria flavescens NRL30031/H210</name>
    <dbReference type="NCBI Taxonomy" id="546264"/>
    <lineage>
        <taxon>Bacteria</taxon>
        <taxon>Pseudomonadati</taxon>
        <taxon>Pseudomonadota</taxon>
        <taxon>Betaproteobacteria</taxon>
        <taxon>Neisseriales</taxon>
        <taxon>Neisseriaceae</taxon>
        <taxon>Neisseria</taxon>
    </lineage>
</organism>
<dbReference type="AlphaFoldDB" id="C0EQC5"/>
<evidence type="ECO:0000313" key="1">
    <source>
        <dbReference type="EMBL" id="EEG32880.1"/>
    </source>
</evidence>
<reference evidence="1 2" key="1">
    <citation type="submission" date="2009-01" db="EMBL/GenBank/DDBJ databases">
        <authorList>
            <person name="Fulton L."/>
            <person name="Clifton S."/>
            <person name="Chinwalla A.T."/>
            <person name="Mitreva M."/>
            <person name="Sodergren E."/>
            <person name="Weinstock G."/>
            <person name="Clifton S."/>
            <person name="Dooling D.J."/>
            <person name="Fulton B."/>
            <person name="Minx P."/>
            <person name="Pepin K.H."/>
            <person name="Johnson M."/>
            <person name="Bhonagiri V."/>
            <person name="Nash W.E."/>
            <person name="Mardis E.R."/>
            <person name="Wilson R.K."/>
        </authorList>
    </citation>
    <scope>NUCLEOTIDE SEQUENCE [LARGE SCALE GENOMIC DNA]</scope>
    <source>
        <strain evidence="1 2">NRL30031/H210</strain>
    </source>
</reference>
<gene>
    <name evidence="1" type="ORF">NEIFLAOT_02167</name>
</gene>
<dbReference type="RefSeq" id="WP_003681840.1">
    <property type="nucleotide sequence ID" value="NZ_ACEN01000097.1"/>
</dbReference>
<name>C0EQC5_NEIFL</name>
<dbReference type="EMBL" id="ACEN01000097">
    <property type="protein sequence ID" value="EEG32880.1"/>
    <property type="molecule type" value="Genomic_DNA"/>
</dbReference>
<dbReference type="GeneID" id="49971862"/>
<accession>C0EQC5</accession>
<proteinExistence type="predicted"/>
<evidence type="ECO:0000313" key="2">
    <source>
        <dbReference type="Proteomes" id="UP000004457"/>
    </source>
</evidence>
<comment type="caution">
    <text evidence="1">The sequence shown here is derived from an EMBL/GenBank/DDBJ whole genome shotgun (WGS) entry which is preliminary data.</text>
</comment>
<dbReference type="Proteomes" id="UP000004457">
    <property type="component" value="Unassembled WGS sequence"/>
</dbReference>